<evidence type="ECO:0000313" key="2">
    <source>
        <dbReference type="EMBL" id="JAT77826.1"/>
    </source>
</evidence>
<feature type="region of interest" description="Disordered" evidence="1">
    <location>
        <begin position="441"/>
        <end position="498"/>
    </location>
</feature>
<sequence>MAAEEQLLQPFREHSALLDEHLASFFGPAGASRTGHPGRPDCINEYGSLLEDASGPGPQKWTRLSRMLPSGLNLDVLEETPAPRPGHRSASEPPPQLGTARADPAPAGAAPGSPVLQPPRIPRMTIKLGGRVVASTGPGAPKPPMAPPRPLPAAPAVQAILRSLDGLGAVPALVSPLPPTWSASVRGGAGPERRESEPAHPSVRPQEGAPAAKRARRGAVSAAAALPRTDVGTDEQTSASPHAGSLPPRRAASEEPAARCARAGPAAATPAAAPVPRHDDGATDPLGALACALPGVLRGAARPASGGEGVAVLQEQGRKMKRLSERKAAEAGGAGGPRPTHVSAFFLAQAGLKFLASAAALEGERKGAASAPLLYRQTAALLDTAARSAAAASGPPLVTAATALLCERLAAFARLRSAHLRRGELAAAAREFSAAVERGVGETFSRPSPTDSNVSSTLPAGGAGGGPRTPPGTRGRADGDGGRGPDDRAAGGPNPGPNDLVAVPRAVLEAQLAAAAEMQHLFSALSGLARSSDRLRAFVQRAEEEGSVAAARAGAAALLAGADGGLGPPTAMLSLAREALDNLKVI</sequence>
<evidence type="ECO:0000256" key="1">
    <source>
        <dbReference type="SAM" id="MobiDB-lite"/>
    </source>
</evidence>
<feature type="compositionally biased region" description="Basic and acidic residues" evidence="1">
    <location>
        <begin position="475"/>
        <end position="489"/>
    </location>
</feature>
<proteinExistence type="predicted"/>
<protein>
    <submittedName>
        <fullName evidence="2">Uncharacterized protein</fullName>
    </submittedName>
</protein>
<name>A0A1D2AF24_AUXPR</name>
<dbReference type="AlphaFoldDB" id="A0A1D2AF24"/>
<feature type="compositionally biased region" description="Low complexity" evidence="1">
    <location>
        <begin position="208"/>
        <end position="228"/>
    </location>
</feature>
<feature type="region of interest" description="Disordered" evidence="1">
    <location>
        <begin position="26"/>
        <end position="152"/>
    </location>
</feature>
<feature type="compositionally biased region" description="Polar residues" evidence="1">
    <location>
        <begin position="445"/>
        <end position="458"/>
    </location>
</feature>
<feature type="compositionally biased region" description="Pro residues" evidence="1">
    <location>
        <begin position="140"/>
        <end position="152"/>
    </location>
</feature>
<feature type="compositionally biased region" description="Low complexity" evidence="1">
    <location>
        <begin position="258"/>
        <end position="275"/>
    </location>
</feature>
<feature type="region of interest" description="Disordered" evidence="1">
    <location>
        <begin position="175"/>
        <end position="281"/>
    </location>
</feature>
<feature type="compositionally biased region" description="Low complexity" evidence="1">
    <location>
        <begin position="98"/>
        <end position="112"/>
    </location>
</feature>
<accession>A0A1D2AF24</accession>
<feature type="compositionally biased region" description="Basic and acidic residues" evidence="1">
    <location>
        <begin position="316"/>
        <end position="329"/>
    </location>
</feature>
<feature type="region of interest" description="Disordered" evidence="1">
    <location>
        <begin position="316"/>
        <end position="336"/>
    </location>
</feature>
<gene>
    <name evidence="2" type="ORF">g.64887</name>
</gene>
<organism evidence="2">
    <name type="scientific">Auxenochlorella protothecoides</name>
    <name type="common">Green microalga</name>
    <name type="synonym">Chlorella protothecoides</name>
    <dbReference type="NCBI Taxonomy" id="3075"/>
    <lineage>
        <taxon>Eukaryota</taxon>
        <taxon>Viridiplantae</taxon>
        <taxon>Chlorophyta</taxon>
        <taxon>core chlorophytes</taxon>
        <taxon>Trebouxiophyceae</taxon>
        <taxon>Chlorellales</taxon>
        <taxon>Chlorellaceae</taxon>
        <taxon>Auxenochlorella</taxon>
    </lineage>
</organism>
<dbReference type="EMBL" id="GDKF01000796">
    <property type="protein sequence ID" value="JAT77826.1"/>
    <property type="molecule type" value="Transcribed_RNA"/>
</dbReference>
<reference evidence="2" key="1">
    <citation type="submission" date="2015-08" db="EMBL/GenBank/DDBJ databases">
        <authorList>
            <person name="Babu N.S."/>
            <person name="Beckwith C.J."/>
            <person name="Beseler K.G."/>
            <person name="Brison A."/>
            <person name="Carone J.V."/>
            <person name="Caskin T.P."/>
            <person name="Diamond M."/>
            <person name="Durham M.E."/>
            <person name="Foxe J.M."/>
            <person name="Go M."/>
            <person name="Henderson B.A."/>
            <person name="Jones I.B."/>
            <person name="McGettigan J.A."/>
            <person name="Micheletti S.J."/>
            <person name="Nasrallah M.E."/>
            <person name="Ortiz D."/>
            <person name="Piller C.R."/>
            <person name="Privatt S.R."/>
            <person name="Schneider S.L."/>
            <person name="Sharp S."/>
            <person name="Smith T.C."/>
            <person name="Stanton J.D."/>
            <person name="Ullery H.E."/>
            <person name="Wilson R.J."/>
            <person name="Serrano M.G."/>
            <person name="Buck G."/>
            <person name="Lee V."/>
            <person name="Wang Y."/>
            <person name="Carvalho R."/>
            <person name="Voegtly L."/>
            <person name="Shi R."/>
            <person name="Duckworth R."/>
            <person name="Johnson A."/>
            <person name="Loviza R."/>
            <person name="Walstead R."/>
            <person name="Shah Z."/>
            <person name="Kiflezghi M."/>
            <person name="Wade K."/>
            <person name="Ball S.L."/>
            <person name="Bradley K.W."/>
            <person name="Asai D.J."/>
            <person name="Bowman C.A."/>
            <person name="Russell D.A."/>
            <person name="Pope W.H."/>
            <person name="Jacobs-Sera D."/>
            <person name="Hendrix R.W."/>
            <person name="Hatfull G.F."/>
        </authorList>
    </citation>
    <scope>NUCLEOTIDE SEQUENCE</scope>
</reference>